<dbReference type="EMBL" id="FUXX01000017">
    <property type="protein sequence ID" value="SKA62096.1"/>
    <property type="molecule type" value="Genomic_DNA"/>
</dbReference>
<dbReference type="Pfam" id="PF04222">
    <property type="entry name" value="DUF416"/>
    <property type="match status" value="1"/>
</dbReference>
<organism evidence="1 2">
    <name type="scientific">Succinivibrio dextrinosolvens DSM 3072</name>
    <dbReference type="NCBI Taxonomy" id="1123324"/>
    <lineage>
        <taxon>Bacteria</taxon>
        <taxon>Pseudomonadati</taxon>
        <taxon>Pseudomonadota</taxon>
        <taxon>Gammaproteobacteria</taxon>
        <taxon>Aeromonadales</taxon>
        <taxon>Succinivibrionaceae</taxon>
        <taxon>Succinivibrio</taxon>
    </lineage>
</organism>
<proteinExistence type="predicted"/>
<dbReference type="RefSeq" id="WP_078928683.1">
    <property type="nucleotide sequence ID" value="NZ_FUXX01000017.1"/>
</dbReference>
<dbReference type="Gene3D" id="1.20.1590.10">
    <property type="entry name" value="YP_001051499.1 domain like"/>
    <property type="match status" value="1"/>
</dbReference>
<dbReference type="AlphaFoldDB" id="A0A1T4VB01"/>
<sequence length="198" mass="22584">MIFGEKFYDMLGKMSPWRQSLFALVLAQRQYPNYALWAEVENISGGIHAFNKTLDTLWEFHTDKFNTIDLEKVLDEFEPYMLDDEKNDLSVGDLFSLDATLSLSAAIIAIILHEGEEAEMASRASLSGVVRKIEQESDREYSDEELREMQSVDDEVNFQVSLYELLEKSSRGEELVKKLKVLAFNNGLSNIGIAVEKD</sequence>
<dbReference type="InterPro" id="IPR023381">
    <property type="entry name" value="YP001051499.1-like_dom_sf"/>
</dbReference>
<keyword evidence="2" id="KW-1185">Reference proteome</keyword>
<name>A0A1T4VB01_9GAMM</name>
<gene>
    <name evidence="1" type="ORF">SAMN02745213_01196</name>
</gene>
<evidence type="ECO:0000313" key="2">
    <source>
        <dbReference type="Proteomes" id="UP000242432"/>
    </source>
</evidence>
<dbReference type="InterPro" id="IPR007338">
    <property type="entry name" value="DUF416"/>
</dbReference>
<evidence type="ECO:0000313" key="1">
    <source>
        <dbReference type="EMBL" id="SKA62096.1"/>
    </source>
</evidence>
<dbReference type="Proteomes" id="UP000242432">
    <property type="component" value="Unassembled WGS sequence"/>
</dbReference>
<protein>
    <recommendedName>
        <fullName evidence="3">DUF416 family protein</fullName>
    </recommendedName>
</protein>
<accession>A0A1T4VB01</accession>
<dbReference type="STRING" id="83771.SAMN02910357_01558"/>
<evidence type="ECO:0008006" key="3">
    <source>
        <dbReference type="Google" id="ProtNLM"/>
    </source>
</evidence>
<reference evidence="2" key="1">
    <citation type="submission" date="2017-02" db="EMBL/GenBank/DDBJ databases">
        <authorList>
            <person name="Varghese N."/>
            <person name="Submissions S."/>
        </authorList>
    </citation>
    <scope>NUCLEOTIDE SEQUENCE [LARGE SCALE GENOMIC DNA]</scope>
    <source>
        <strain evidence="2">DSM 3072</strain>
    </source>
</reference>